<dbReference type="SMART" id="SM00671">
    <property type="entry name" value="SEL1"/>
    <property type="match status" value="2"/>
</dbReference>
<dbReference type="Pfam" id="PF19933">
    <property type="entry name" value="DUF6396"/>
    <property type="match status" value="1"/>
</dbReference>
<protein>
    <submittedName>
        <fullName evidence="2">Sel1 repeat</fullName>
    </submittedName>
</protein>
<sequence>MHDFLRGARGNRIPVRIYCSVLFSILAITACGNDFKERKLDNLDGIKAKLAFTCTYEKDHLPALPVEADILFKYARFLEKYNTQKQDEGVFAEIERLYRIATANGHYKASINLQNGMMSRYLHGSSTEMADWAEELIKANIPAGYFLMGLYIKNGSAGIKKDPDLALRYFRKAADLGNPDAQYYVGDKLAPIDIAPDISRQMLRCAAEQGHGKAAIELGSDQKLDQHYKEAVKSYQLGVAAGNELAPSYLAGGFKAPSPDNPLDYLGLEKDDERSKRYEAIGKMLTAYYFANPKVPDLDQIVPLPPAKLPKWDGTFQWLKEYQAKVAPEKPSDELIAKLAKAKGLDPASGMPLAQLKKN</sequence>
<dbReference type="EMBL" id="UGHR01000001">
    <property type="protein sequence ID" value="STQ90081.1"/>
    <property type="molecule type" value="Genomic_DNA"/>
</dbReference>
<dbReference type="PANTHER" id="PTHR11102:SF147">
    <property type="entry name" value="SEL1L ADAPTOR SUBUNIT OF ERAD E3 UBIQUITIN LIGASE"/>
    <property type="match status" value="1"/>
</dbReference>
<reference evidence="3 5" key="2">
    <citation type="submission" date="2019-03" db="EMBL/GenBank/DDBJ databases">
        <title>Genomic Encyclopedia of Type Strains, Phase IV (KMG-IV): sequencing the most valuable type-strain genomes for metagenomic binning, comparative biology and taxonomic classification.</title>
        <authorList>
            <person name="Goeker M."/>
        </authorList>
    </citation>
    <scope>NUCLEOTIDE SEQUENCE [LARGE SCALE GENOMIC DNA]</scope>
    <source>
        <strain evidence="3 5">DSM 3764</strain>
    </source>
</reference>
<dbReference type="Gene3D" id="1.25.40.10">
    <property type="entry name" value="Tetratricopeptide repeat domain"/>
    <property type="match status" value="1"/>
</dbReference>
<feature type="domain" description="DUF6396" evidence="1">
    <location>
        <begin position="248"/>
        <end position="353"/>
    </location>
</feature>
<gene>
    <name evidence="3" type="ORF">EV682_109140</name>
    <name evidence="2" type="ORF">NCTC11159_01139</name>
</gene>
<proteinExistence type="predicted"/>
<dbReference type="InterPro" id="IPR045653">
    <property type="entry name" value="DUF6396"/>
</dbReference>
<name>A0A377Q8A2_9NEIS</name>
<evidence type="ECO:0000313" key="3">
    <source>
        <dbReference type="EMBL" id="TCU84615.1"/>
    </source>
</evidence>
<dbReference type="Pfam" id="PF08238">
    <property type="entry name" value="Sel1"/>
    <property type="match status" value="2"/>
</dbReference>
<dbReference type="InterPro" id="IPR050767">
    <property type="entry name" value="Sel1_AlgK"/>
</dbReference>
<dbReference type="AlphaFoldDB" id="A0A377Q8A2"/>
<reference evidence="2 4" key="1">
    <citation type="submission" date="2018-06" db="EMBL/GenBank/DDBJ databases">
        <authorList>
            <consortium name="Pathogen Informatics"/>
            <person name="Doyle S."/>
        </authorList>
    </citation>
    <scope>NUCLEOTIDE SEQUENCE [LARGE SCALE GENOMIC DNA]</scope>
    <source>
        <strain evidence="2 4">NCTC11159</strain>
    </source>
</reference>
<evidence type="ECO:0000259" key="1">
    <source>
        <dbReference type="Pfam" id="PF19933"/>
    </source>
</evidence>
<keyword evidence="5" id="KW-1185">Reference proteome</keyword>
<dbReference type="InterPro" id="IPR006597">
    <property type="entry name" value="Sel1-like"/>
</dbReference>
<dbReference type="EMBL" id="SMBT01000009">
    <property type="protein sequence ID" value="TCU84615.1"/>
    <property type="molecule type" value="Genomic_DNA"/>
</dbReference>
<dbReference type="GO" id="GO:0036503">
    <property type="term" value="P:ERAD pathway"/>
    <property type="evidence" value="ECO:0007669"/>
    <property type="project" value="TreeGrafter"/>
</dbReference>
<dbReference type="PROSITE" id="PS51257">
    <property type="entry name" value="PROKAR_LIPOPROTEIN"/>
    <property type="match status" value="1"/>
</dbReference>
<evidence type="ECO:0000313" key="2">
    <source>
        <dbReference type="EMBL" id="STQ90081.1"/>
    </source>
</evidence>
<dbReference type="SUPFAM" id="SSF81901">
    <property type="entry name" value="HCP-like"/>
    <property type="match status" value="1"/>
</dbReference>
<accession>A0A377Q8A2</accession>
<organism evidence="2 4">
    <name type="scientific">Iodobacter fluviatilis</name>
    <dbReference type="NCBI Taxonomy" id="537"/>
    <lineage>
        <taxon>Bacteria</taxon>
        <taxon>Pseudomonadati</taxon>
        <taxon>Pseudomonadota</taxon>
        <taxon>Betaproteobacteria</taxon>
        <taxon>Neisseriales</taxon>
        <taxon>Chitinibacteraceae</taxon>
        <taxon>Iodobacter</taxon>
    </lineage>
</organism>
<dbReference type="Proteomes" id="UP000255108">
    <property type="component" value="Unassembled WGS sequence"/>
</dbReference>
<evidence type="ECO:0000313" key="4">
    <source>
        <dbReference type="Proteomes" id="UP000255108"/>
    </source>
</evidence>
<dbReference type="Proteomes" id="UP000295794">
    <property type="component" value="Unassembled WGS sequence"/>
</dbReference>
<dbReference type="InterPro" id="IPR011990">
    <property type="entry name" value="TPR-like_helical_dom_sf"/>
</dbReference>
<dbReference type="PANTHER" id="PTHR11102">
    <property type="entry name" value="SEL-1-LIKE PROTEIN"/>
    <property type="match status" value="1"/>
</dbReference>
<evidence type="ECO:0000313" key="5">
    <source>
        <dbReference type="Proteomes" id="UP000295794"/>
    </source>
</evidence>